<sequence>MGCFVDSEKWSMSTCVDFIWCSVPLVNVNSNTSTRKNTANGKSQSRFEKRFLLGTRDATSTWERDGGCGHIVLVLLSIESKREEWGVGRYHDASSFSPLPSLSFPQIPLAFST</sequence>
<evidence type="ECO:0000313" key="1">
    <source>
        <dbReference type="EMBL" id="KAI3737717.1"/>
    </source>
</evidence>
<accession>A0ACB9CTW1</accession>
<keyword evidence="2" id="KW-1185">Reference proteome</keyword>
<gene>
    <name evidence="1" type="ORF">L2E82_27728</name>
</gene>
<evidence type="ECO:0000313" key="2">
    <source>
        <dbReference type="Proteomes" id="UP001055811"/>
    </source>
</evidence>
<proteinExistence type="predicted"/>
<comment type="caution">
    <text evidence="1">The sequence shown here is derived from an EMBL/GenBank/DDBJ whole genome shotgun (WGS) entry which is preliminary data.</text>
</comment>
<dbReference type="EMBL" id="CM042013">
    <property type="protein sequence ID" value="KAI3737717.1"/>
    <property type="molecule type" value="Genomic_DNA"/>
</dbReference>
<dbReference type="Proteomes" id="UP001055811">
    <property type="component" value="Linkage Group LG05"/>
</dbReference>
<protein>
    <submittedName>
        <fullName evidence="1">Uncharacterized protein</fullName>
    </submittedName>
</protein>
<reference evidence="1 2" key="2">
    <citation type="journal article" date="2022" name="Mol. Ecol. Resour.">
        <title>The genomes of chicory, endive, great burdock and yacon provide insights into Asteraceae paleo-polyploidization history and plant inulin production.</title>
        <authorList>
            <person name="Fan W."/>
            <person name="Wang S."/>
            <person name="Wang H."/>
            <person name="Wang A."/>
            <person name="Jiang F."/>
            <person name="Liu H."/>
            <person name="Zhao H."/>
            <person name="Xu D."/>
            <person name="Zhang Y."/>
        </authorList>
    </citation>
    <scope>NUCLEOTIDE SEQUENCE [LARGE SCALE GENOMIC DNA]</scope>
    <source>
        <strain evidence="2">cv. Punajuju</strain>
        <tissue evidence="1">Leaves</tissue>
    </source>
</reference>
<organism evidence="1 2">
    <name type="scientific">Cichorium intybus</name>
    <name type="common">Chicory</name>
    <dbReference type="NCBI Taxonomy" id="13427"/>
    <lineage>
        <taxon>Eukaryota</taxon>
        <taxon>Viridiplantae</taxon>
        <taxon>Streptophyta</taxon>
        <taxon>Embryophyta</taxon>
        <taxon>Tracheophyta</taxon>
        <taxon>Spermatophyta</taxon>
        <taxon>Magnoliopsida</taxon>
        <taxon>eudicotyledons</taxon>
        <taxon>Gunneridae</taxon>
        <taxon>Pentapetalae</taxon>
        <taxon>asterids</taxon>
        <taxon>campanulids</taxon>
        <taxon>Asterales</taxon>
        <taxon>Asteraceae</taxon>
        <taxon>Cichorioideae</taxon>
        <taxon>Cichorieae</taxon>
        <taxon>Cichoriinae</taxon>
        <taxon>Cichorium</taxon>
    </lineage>
</organism>
<reference evidence="2" key="1">
    <citation type="journal article" date="2022" name="Mol. Ecol. Resour.">
        <title>The genomes of chicory, endive, great burdock and yacon provide insights into Asteraceae palaeo-polyploidization history and plant inulin production.</title>
        <authorList>
            <person name="Fan W."/>
            <person name="Wang S."/>
            <person name="Wang H."/>
            <person name="Wang A."/>
            <person name="Jiang F."/>
            <person name="Liu H."/>
            <person name="Zhao H."/>
            <person name="Xu D."/>
            <person name="Zhang Y."/>
        </authorList>
    </citation>
    <scope>NUCLEOTIDE SEQUENCE [LARGE SCALE GENOMIC DNA]</scope>
    <source>
        <strain evidence="2">cv. Punajuju</strain>
    </source>
</reference>
<name>A0ACB9CTW1_CICIN</name>